<proteinExistence type="inferred from homology"/>
<dbReference type="HAMAP" id="MF_00427">
    <property type="entry name" value="NqrC"/>
    <property type="match status" value="1"/>
</dbReference>
<keyword evidence="2 16" id="KW-1003">Cell membrane</keyword>
<dbReference type="PANTHER" id="PTHR37838">
    <property type="entry name" value="NA(+)-TRANSLOCATING NADH-QUINONE REDUCTASE SUBUNIT C"/>
    <property type="match status" value="1"/>
</dbReference>
<evidence type="ECO:0000256" key="8">
    <source>
        <dbReference type="ARBA" id="ARBA00022967"/>
    </source>
</evidence>
<dbReference type="PANTHER" id="PTHR37838:SF1">
    <property type="entry name" value="NA(+)-TRANSLOCATING NADH-QUINONE REDUCTASE SUBUNIT C"/>
    <property type="match status" value="1"/>
</dbReference>
<evidence type="ECO:0000256" key="7">
    <source>
        <dbReference type="ARBA" id="ARBA00022692"/>
    </source>
</evidence>
<accession>A0ABQ5MMB0</accession>
<feature type="domain" description="FMN-binding" evidence="18">
    <location>
        <begin position="135"/>
        <end position="233"/>
    </location>
</feature>
<keyword evidence="8 16" id="KW-1278">Translocase</keyword>
<dbReference type="Proteomes" id="UP001143543">
    <property type="component" value="Unassembled WGS sequence"/>
</dbReference>
<feature type="transmembrane region" description="Helical" evidence="16">
    <location>
        <begin position="6"/>
        <end position="31"/>
    </location>
</feature>
<evidence type="ECO:0000256" key="1">
    <source>
        <dbReference type="ARBA" id="ARBA00022448"/>
    </source>
</evidence>
<comment type="catalytic activity">
    <reaction evidence="16 17">
        <text>a ubiquinone + n Na(+)(in) + NADH + H(+) = a ubiquinol + n Na(+)(out) + NAD(+)</text>
        <dbReference type="Rhea" id="RHEA:47748"/>
        <dbReference type="Rhea" id="RHEA-COMP:9565"/>
        <dbReference type="Rhea" id="RHEA-COMP:9566"/>
        <dbReference type="ChEBI" id="CHEBI:15378"/>
        <dbReference type="ChEBI" id="CHEBI:16389"/>
        <dbReference type="ChEBI" id="CHEBI:17976"/>
        <dbReference type="ChEBI" id="CHEBI:29101"/>
        <dbReference type="ChEBI" id="CHEBI:57540"/>
        <dbReference type="ChEBI" id="CHEBI:57945"/>
        <dbReference type="EC" id="7.2.1.1"/>
    </reaction>
</comment>
<keyword evidence="11 16" id="KW-0915">Sodium</keyword>
<comment type="similarity">
    <text evidence="16 17">Belongs to the NqrC family.</text>
</comment>
<comment type="function">
    <text evidence="16">NQR complex catalyzes the reduction of ubiquinone-1 to ubiquinol by two successive reactions, coupled with the transport of Na(+) ions from the cytoplasm to the periplasm. NqrA to NqrE are probably involved in the second step, the conversion of ubisemiquinone to ubiquinol.</text>
</comment>
<keyword evidence="3" id="KW-0997">Cell inner membrane</keyword>
<dbReference type="PIRSF" id="PIRSF009437">
    <property type="entry name" value="NQR-1_subunit_C"/>
    <property type="match status" value="1"/>
</dbReference>
<evidence type="ECO:0000256" key="6">
    <source>
        <dbReference type="ARBA" id="ARBA00022643"/>
    </source>
</evidence>
<comment type="caution">
    <text evidence="16">Lacks conserved residue(s) required for the propagation of feature annotation.</text>
</comment>
<evidence type="ECO:0000256" key="17">
    <source>
        <dbReference type="PIRNR" id="PIRNR009437"/>
    </source>
</evidence>
<comment type="cofactor">
    <cofactor evidence="16 17">
        <name>FMN</name>
        <dbReference type="ChEBI" id="CHEBI:58210"/>
    </cofactor>
</comment>
<keyword evidence="4 16" id="KW-0597">Phosphoprotein</keyword>
<comment type="caution">
    <text evidence="19">The sequence shown here is derived from an EMBL/GenBank/DDBJ whole genome shotgun (WGS) entry which is preliminary data.</text>
</comment>
<evidence type="ECO:0000259" key="18">
    <source>
        <dbReference type="SMART" id="SM00900"/>
    </source>
</evidence>
<gene>
    <name evidence="16 19" type="primary">nqrC</name>
    <name evidence="19" type="ORF">Y10_29020</name>
</gene>
<keyword evidence="7 16" id="KW-0812">Transmembrane</keyword>
<keyword evidence="1 16" id="KW-0813">Transport</keyword>
<comment type="subunit">
    <text evidence="16 17">Composed of six subunits; NqrA, NqrB, NqrC, NqrD, NqrE and NqrF.</text>
</comment>
<keyword evidence="12 16" id="KW-0406">Ion transport</keyword>
<dbReference type="RefSeq" id="WP_281766161.1">
    <property type="nucleotide sequence ID" value="NZ_BRVO01000003.1"/>
</dbReference>
<dbReference type="Pfam" id="PF04205">
    <property type="entry name" value="FMN_bind"/>
    <property type="match status" value="1"/>
</dbReference>
<name>A0ABQ5MMB0_9FLAO</name>
<keyword evidence="13 16" id="KW-0830">Ubiquinone</keyword>
<evidence type="ECO:0000256" key="12">
    <source>
        <dbReference type="ARBA" id="ARBA00023065"/>
    </source>
</evidence>
<dbReference type="SMART" id="SM00900">
    <property type="entry name" value="FMN_bind"/>
    <property type="match status" value="1"/>
</dbReference>
<evidence type="ECO:0000256" key="11">
    <source>
        <dbReference type="ARBA" id="ARBA00023053"/>
    </source>
</evidence>
<keyword evidence="10 16" id="KW-0520">NAD</keyword>
<comment type="subcellular location">
    <subcellularLocation>
        <location evidence="16">Cell membrane</location>
        <topology evidence="16">Single-pass membrane protein</topology>
    </subcellularLocation>
</comment>
<evidence type="ECO:0000256" key="15">
    <source>
        <dbReference type="ARBA" id="ARBA00023201"/>
    </source>
</evidence>
<dbReference type="InterPro" id="IPR010204">
    <property type="entry name" value="NqrC"/>
</dbReference>
<feature type="modified residue" description="FMN phosphoryl threonine" evidence="16">
    <location>
        <position position="216"/>
    </location>
</feature>
<sequence>MNRDSNAYTFIFAIVMVLIVASALAFTAVSLKPMQDDNIRKEKMQNILFTIGLDSVEVNGAKEPLTRDLAQENYSKYVKEQISLKADGTVDASVDAFKLDLTSEIKKPVDEQRFPLFIAEKDGAKFYIIPLRGAGLWDAIWGYISLDDDLNTIKGVVFDHKGETPGLGAEITQTWFQQRFHDKAINDEDGNFVGITVMKGGSQGNDNAVDAISGATITSRGVENMIKERLDHYLAYFKKEKSEMALNN</sequence>
<keyword evidence="14 16" id="KW-0472">Membrane</keyword>
<evidence type="ECO:0000256" key="5">
    <source>
        <dbReference type="ARBA" id="ARBA00022630"/>
    </source>
</evidence>
<evidence type="ECO:0000256" key="16">
    <source>
        <dbReference type="HAMAP-Rule" id="MF_00427"/>
    </source>
</evidence>
<evidence type="ECO:0000313" key="20">
    <source>
        <dbReference type="Proteomes" id="UP001143543"/>
    </source>
</evidence>
<protein>
    <recommendedName>
        <fullName evidence="16 17">Na(+)-translocating NADH-quinone reductase subunit C</fullName>
        <shortName evidence="16 17">Na(+)-NQR subunit C</shortName>
        <shortName evidence="16 17">Na(+)-translocating NQR subunit C</shortName>
        <ecNumber evidence="16 17">7.2.1.1</ecNumber>
    </recommendedName>
    <alternativeName>
        <fullName evidence="16 17">NQR complex subunit C</fullName>
    </alternativeName>
    <alternativeName>
        <fullName evidence="16 17">NQR-1 subunit C</fullName>
    </alternativeName>
</protein>
<keyword evidence="5 16" id="KW-0285">Flavoprotein</keyword>
<keyword evidence="15 16" id="KW-0739">Sodium transport</keyword>
<dbReference type="EC" id="7.2.1.1" evidence="16 17"/>
<evidence type="ECO:0000256" key="14">
    <source>
        <dbReference type="ARBA" id="ARBA00023136"/>
    </source>
</evidence>
<evidence type="ECO:0000313" key="19">
    <source>
        <dbReference type="EMBL" id="GLB50534.1"/>
    </source>
</evidence>
<reference evidence="19" key="1">
    <citation type="submission" date="2022-07" db="EMBL/GenBank/DDBJ databases">
        <title>Taxonomy of Novel Oxalotrophic and Methylotrophic Bacteria.</title>
        <authorList>
            <person name="Sahin N."/>
            <person name="Tani A."/>
        </authorList>
    </citation>
    <scope>NUCLEOTIDE SEQUENCE</scope>
    <source>
        <strain evidence="19">Y10</strain>
    </source>
</reference>
<evidence type="ECO:0000256" key="13">
    <source>
        <dbReference type="ARBA" id="ARBA00023075"/>
    </source>
</evidence>
<evidence type="ECO:0000256" key="3">
    <source>
        <dbReference type="ARBA" id="ARBA00022519"/>
    </source>
</evidence>
<organism evidence="19 20">
    <name type="scientific">Neptunitalea lumnitzerae</name>
    <dbReference type="NCBI Taxonomy" id="2965509"/>
    <lineage>
        <taxon>Bacteria</taxon>
        <taxon>Pseudomonadati</taxon>
        <taxon>Bacteroidota</taxon>
        <taxon>Flavobacteriia</taxon>
        <taxon>Flavobacteriales</taxon>
        <taxon>Flavobacteriaceae</taxon>
        <taxon>Neptunitalea</taxon>
    </lineage>
</organism>
<evidence type="ECO:0000256" key="10">
    <source>
        <dbReference type="ARBA" id="ARBA00023027"/>
    </source>
</evidence>
<evidence type="ECO:0000256" key="4">
    <source>
        <dbReference type="ARBA" id="ARBA00022553"/>
    </source>
</evidence>
<keyword evidence="20" id="KW-1185">Reference proteome</keyword>
<keyword evidence="9 16" id="KW-1133">Transmembrane helix</keyword>
<dbReference type="EMBL" id="BRVO01000003">
    <property type="protein sequence ID" value="GLB50534.1"/>
    <property type="molecule type" value="Genomic_DNA"/>
</dbReference>
<evidence type="ECO:0000256" key="2">
    <source>
        <dbReference type="ARBA" id="ARBA00022475"/>
    </source>
</evidence>
<keyword evidence="6 16" id="KW-0288">FMN</keyword>
<evidence type="ECO:0000256" key="9">
    <source>
        <dbReference type="ARBA" id="ARBA00022989"/>
    </source>
</evidence>
<dbReference type="NCBIfam" id="TIGR01938">
    <property type="entry name" value="nqrC"/>
    <property type="match status" value="1"/>
</dbReference>
<dbReference type="InterPro" id="IPR007329">
    <property type="entry name" value="FMN-bd"/>
</dbReference>